<evidence type="ECO:0000313" key="2">
    <source>
        <dbReference type="Proteomes" id="UP000014073"/>
    </source>
</evidence>
<keyword evidence="2" id="KW-1185">Reference proteome</keyword>
<accession>S0FCC0</accession>
<proteinExistence type="predicted"/>
<protein>
    <submittedName>
        <fullName evidence="1">Uncharacterized protein</fullName>
    </submittedName>
</protein>
<dbReference type="HOGENOM" id="CLU_3284765_0_0_10"/>
<sequence length="40" mass="4830">MNKMLFRSSFLPENFYGIMLLYKIKLLEKKIARYLQACIT</sequence>
<comment type="caution">
    <text evidence="1">The sequence shown here is derived from an EMBL/GenBank/DDBJ whole genome shotgun (WGS) entry which is preliminary data.</text>
</comment>
<dbReference type="Proteomes" id="UP000014073">
    <property type="component" value="Unassembled WGS sequence"/>
</dbReference>
<dbReference type="AlphaFoldDB" id="S0FCC0"/>
<organism evidence="1 2">
    <name type="scientific">Phocaeicola coprophilus DSM 18228 = JCM 13818</name>
    <dbReference type="NCBI Taxonomy" id="547042"/>
    <lineage>
        <taxon>Bacteria</taxon>
        <taxon>Pseudomonadati</taxon>
        <taxon>Bacteroidota</taxon>
        <taxon>Bacteroidia</taxon>
        <taxon>Bacteroidales</taxon>
        <taxon>Bacteroidaceae</taxon>
        <taxon>Phocaeicola</taxon>
    </lineage>
</organism>
<dbReference type="STRING" id="547042.BACCOPRO_03303"/>
<dbReference type="EMBL" id="ACBW01000210">
    <property type="protein sequence ID" value="EEF77780.1"/>
    <property type="molecule type" value="Genomic_DNA"/>
</dbReference>
<name>S0FCC0_9BACT</name>
<evidence type="ECO:0000313" key="1">
    <source>
        <dbReference type="EMBL" id="EEF77780.1"/>
    </source>
</evidence>
<gene>
    <name evidence="1" type="ORF">BACCOPRO_03303</name>
</gene>
<reference evidence="1 2" key="1">
    <citation type="submission" date="2008-12" db="EMBL/GenBank/DDBJ databases">
        <authorList>
            <person name="Fulton L."/>
            <person name="Clifton S."/>
            <person name="Fulton B."/>
            <person name="Xu J."/>
            <person name="Minx P."/>
            <person name="Pepin K.H."/>
            <person name="Johnson M."/>
            <person name="Bhonagiri V."/>
            <person name="Nash W.E."/>
            <person name="Mardis E.R."/>
            <person name="Wilson R.K."/>
        </authorList>
    </citation>
    <scope>NUCLEOTIDE SEQUENCE [LARGE SCALE GENOMIC DNA]</scope>
    <source>
        <strain evidence="1 2">DSM 18228</strain>
    </source>
</reference>